<dbReference type="Pfam" id="PF00595">
    <property type="entry name" value="PDZ"/>
    <property type="match status" value="1"/>
</dbReference>
<feature type="region of interest" description="Disordered" evidence="2">
    <location>
        <begin position="350"/>
        <end position="376"/>
    </location>
</feature>
<feature type="compositionally biased region" description="Basic and acidic residues" evidence="2">
    <location>
        <begin position="297"/>
        <end position="311"/>
    </location>
</feature>
<dbReference type="OrthoDB" id="10007415at2759"/>
<gene>
    <name evidence="5" type="primary">Acey_s0090.g2399</name>
    <name evidence="5" type="ORF">Y032_0090g2399</name>
</gene>
<dbReference type="PROSITE" id="PS50106">
    <property type="entry name" value="PDZ"/>
    <property type="match status" value="1"/>
</dbReference>
<comment type="caution">
    <text evidence="5">The sequence shown here is derived from an EMBL/GenBank/DDBJ whole genome shotgun (WGS) entry which is preliminary data.</text>
</comment>
<dbReference type="GO" id="GO:0043495">
    <property type="term" value="F:protein-membrane adaptor activity"/>
    <property type="evidence" value="ECO:0007669"/>
    <property type="project" value="TreeGrafter"/>
</dbReference>
<dbReference type="CDD" id="cd06768">
    <property type="entry name" value="PDZ_NHERF-like"/>
    <property type="match status" value="1"/>
</dbReference>
<evidence type="ECO:0000256" key="2">
    <source>
        <dbReference type="SAM" id="MobiDB-lite"/>
    </source>
</evidence>
<name>A0A016TNQ6_9BILA</name>
<evidence type="ECO:0000313" key="6">
    <source>
        <dbReference type="Proteomes" id="UP000024635"/>
    </source>
</evidence>
<dbReference type="GO" id="GO:0016324">
    <property type="term" value="C:apical plasma membrane"/>
    <property type="evidence" value="ECO:0007669"/>
    <property type="project" value="TreeGrafter"/>
</dbReference>
<evidence type="ECO:0000313" key="5">
    <source>
        <dbReference type="EMBL" id="EYC04073.1"/>
    </source>
</evidence>
<dbReference type="InterPro" id="IPR001478">
    <property type="entry name" value="PDZ"/>
</dbReference>
<feature type="chain" id="PRO_5001491282" description="PDZ domain-containing protein" evidence="3">
    <location>
        <begin position="17"/>
        <end position="449"/>
    </location>
</feature>
<keyword evidence="6" id="KW-1185">Reference proteome</keyword>
<dbReference type="STRING" id="53326.A0A016TNQ6"/>
<dbReference type="Gene3D" id="2.30.42.10">
    <property type="match status" value="1"/>
</dbReference>
<reference evidence="6" key="1">
    <citation type="journal article" date="2015" name="Nat. Genet.">
        <title>The genome and transcriptome of the zoonotic hookworm Ancylostoma ceylanicum identify infection-specific gene families.</title>
        <authorList>
            <person name="Schwarz E.M."/>
            <person name="Hu Y."/>
            <person name="Antoshechkin I."/>
            <person name="Miller M.M."/>
            <person name="Sternberg P.W."/>
            <person name="Aroian R.V."/>
        </authorList>
    </citation>
    <scope>NUCLEOTIDE SEQUENCE</scope>
    <source>
        <strain evidence="6">HY135</strain>
    </source>
</reference>
<accession>A0A016TNQ6</accession>
<dbReference type="Proteomes" id="UP000024635">
    <property type="component" value="Unassembled WGS sequence"/>
</dbReference>
<dbReference type="InterPro" id="IPR051067">
    <property type="entry name" value="NHER"/>
</dbReference>
<dbReference type="SUPFAM" id="SSF50156">
    <property type="entry name" value="PDZ domain-like"/>
    <property type="match status" value="1"/>
</dbReference>
<keyword evidence="1" id="KW-0677">Repeat</keyword>
<protein>
    <recommendedName>
        <fullName evidence="4">PDZ domain-containing protein</fullName>
    </recommendedName>
</protein>
<evidence type="ECO:0000259" key="4">
    <source>
        <dbReference type="PROSITE" id="PS50106"/>
    </source>
</evidence>
<sequence length="449" mass="50030">MGWCLILLEVQANVLPVFFSAKNQRIFQENGFSIARHTSCGPPTALYVDTADPVFVAPPPPHEEPAMNKPRARLCKLEKSSQSEEFGFNLHAEKGRGHFIGTVDQGGIGDRAGLRMGQRIVGVNGVLVYPNTPHKEVVAQIKRSPLRTTLLVASEEVDRWYKDNGAEYSFDYVEEETSSTHNQISPHSIHISDEEEFPQLRYKAPPQSPEDTDHIEVEEVHEVEYSHKESEAHVSVTDENPPEPAAVNEPSAEEPDLMDQVFSVIRHIATTDVTAEPAEPEDLDVLEKTYELPSEDLEARPPADLVDRKETGSSSSKSSNESAVDVAEPAPHVCDSRFFLMFGGGEYVPTYQPQRQEPSQPAQVSPPSNGSSLNGYPTSSDSGWSFSFYAIIVFIWETHILEDINTGYYLQVLKMARRHIPSFVGPKHCFRHPCLKKTSSLIPTPRNLV</sequence>
<dbReference type="EMBL" id="JARK01001426">
    <property type="protein sequence ID" value="EYC04073.1"/>
    <property type="molecule type" value="Genomic_DNA"/>
</dbReference>
<evidence type="ECO:0000256" key="1">
    <source>
        <dbReference type="ARBA" id="ARBA00022737"/>
    </source>
</evidence>
<feature type="compositionally biased region" description="Basic and acidic residues" evidence="2">
    <location>
        <begin position="223"/>
        <end position="232"/>
    </location>
</feature>
<feature type="region of interest" description="Disordered" evidence="2">
    <location>
        <begin position="223"/>
        <end position="254"/>
    </location>
</feature>
<feature type="domain" description="PDZ" evidence="4">
    <location>
        <begin position="74"/>
        <end position="156"/>
    </location>
</feature>
<dbReference type="SMART" id="SM00228">
    <property type="entry name" value="PDZ"/>
    <property type="match status" value="1"/>
</dbReference>
<dbReference type="AlphaFoldDB" id="A0A016TNQ6"/>
<dbReference type="GO" id="GO:0072659">
    <property type="term" value="P:protein localization to plasma membrane"/>
    <property type="evidence" value="ECO:0007669"/>
    <property type="project" value="TreeGrafter"/>
</dbReference>
<keyword evidence="3" id="KW-0732">Signal</keyword>
<feature type="compositionally biased region" description="Low complexity" evidence="2">
    <location>
        <begin position="313"/>
        <end position="322"/>
    </location>
</feature>
<dbReference type="PANTHER" id="PTHR14191">
    <property type="entry name" value="PDZ DOMAIN CONTAINING PROTEIN"/>
    <property type="match status" value="1"/>
</dbReference>
<evidence type="ECO:0000256" key="3">
    <source>
        <dbReference type="SAM" id="SignalP"/>
    </source>
</evidence>
<feature type="compositionally biased region" description="Polar residues" evidence="2">
    <location>
        <begin position="351"/>
        <end position="376"/>
    </location>
</feature>
<dbReference type="InterPro" id="IPR036034">
    <property type="entry name" value="PDZ_sf"/>
</dbReference>
<feature type="region of interest" description="Disordered" evidence="2">
    <location>
        <begin position="291"/>
        <end position="328"/>
    </location>
</feature>
<dbReference type="PANTHER" id="PTHR14191:SF3">
    <property type="entry name" value="NA(+)_H(+) EXCHANGE REGULATORY COFACTOR-LIKE PROTEIN NRFL-1"/>
    <property type="match status" value="1"/>
</dbReference>
<organism evidence="5 6">
    <name type="scientific">Ancylostoma ceylanicum</name>
    <dbReference type="NCBI Taxonomy" id="53326"/>
    <lineage>
        <taxon>Eukaryota</taxon>
        <taxon>Metazoa</taxon>
        <taxon>Ecdysozoa</taxon>
        <taxon>Nematoda</taxon>
        <taxon>Chromadorea</taxon>
        <taxon>Rhabditida</taxon>
        <taxon>Rhabditina</taxon>
        <taxon>Rhabditomorpha</taxon>
        <taxon>Strongyloidea</taxon>
        <taxon>Ancylostomatidae</taxon>
        <taxon>Ancylostomatinae</taxon>
        <taxon>Ancylostoma</taxon>
    </lineage>
</organism>
<proteinExistence type="predicted"/>
<feature type="signal peptide" evidence="3">
    <location>
        <begin position="1"/>
        <end position="16"/>
    </location>
</feature>